<gene>
    <name evidence="2" type="ORF">WRSd3_03514</name>
</gene>
<dbReference type="Proteomes" id="UP000017944">
    <property type="component" value="Unassembled WGS sequence"/>
</dbReference>
<keyword evidence="1" id="KW-0472">Membrane</keyword>
<dbReference type="EMBL" id="AXUT01000334">
    <property type="protein sequence ID" value="ESU77639.1"/>
    <property type="molecule type" value="Genomic_DNA"/>
</dbReference>
<evidence type="ECO:0000313" key="3">
    <source>
        <dbReference type="Proteomes" id="UP000017944"/>
    </source>
</evidence>
<organism evidence="2 3">
    <name type="scientific">Shigella dysenteriae WRSd3</name>
    <dbReference type="NCBI Taxonomy" id="1401327"/>
    <lineage>
        <taxon>Bacteria</taxon>
        <taxon>Pseudomonadati</taxon>
        <taxon>Pseudomonadota</taxon>
        <taxon>Gammaproteobacteria</taxon>
        <taxon>Enterobacterales</taxon>
        <taxon>Enterobacteriaceae</taxon>
        <taxon>Shigella</taxon>
    </lineage>
</organism>
<evidence type="ECO:0000256" key="1">
    <source>
        <dbReference type="SAM" id="Phobius"/>
    </source>
</evidence>
<dbReference type="AlphaFoldDB" id="A0A090NDI0"/>
<feature type="transmembrane region" description="Helical" evidence="1">
    <location>
        <begin position="187"/>
        <end position="203"/>
    </location>
</feature>
<reference evidence="2 3" key="1">
    <citation type="submission" date="2013-10" db="EMBL/GenBank/DDBJ databases">
        <title>Draft genomes and the virulence plasmids of Sd1617 vaccine constructs: WRSd3 and WRSd5.</title>
        <authorList>
            <person name="Aksomboon Vongsawan A."/>
            <person name="Venkatesan M.M."/>
            <person name="Vaisvil B."/>
            <person name="Emel G."/>
            <person name="Kepatral V."/>
            <person name="Sethabutr O."/>
            <person name="Serichantalergs O."/>
            <person name="Mason C."/>
        </authorList>
    </citation>
    <scope>NUCLEOTIDE SEQUENCE [LARGE SCALE GENOMIC DNA]</scope>
    <source>
        <strain evidence="2 3">WRSd3</strain>
    </source>
</reference>
<sequence>MCFYLYICTFPFILWSVMGGNKQVVMGVNSDHVVTVYALFSCTLLGCYWLIKRKSFIKRSHIFLLCLVVAYLVINIFVYNHKSITLITSHAVYIVISMWFIFFFKRKPIHLSYLIALGLLFVSSFLLIKLFQLGFGDWGRLTVPVFYDNSWSYFPLGYESSSDPNVLAFMLCIGSIYMFFTLPNKYTINIIFILSMMCSFLTLSRSSFLSFFISFLIVSVYSFFVLKKTQLRLLALIMISLAMSFVVMKNIPAVVTENNGASFVTEPNITERIVSKASD</sequence>
<feature type="transmembrane region" description="Helical" evidence="1">
    <location>
        <begin position="233"/>
        <end position="251"/>
    </location>
</feature>
<feature type="transmembrane region" description="Helical" evidence="1">
    <location>
        <begin position="209"/>
        <end position="226"/>
    </location>
</feature>
<evidence type="ECO:0000313" key="2">
    <source>
        <dbReference type="EMBL" id="ESU77639.1"/>
    </source>
</evidence>
<proteinExistence type="predicted"/>
<accession>A0A090NDI0</accession>
<keyword evidence="1" id="KW-0812">Transmembrane</keyword>
<feature type="transmembrane region" description="Helical" evidence="1">
    <location>
        <begin position="35"/>
        <end position="51"/>
    </location>
</feature>
<feature type="transmembrane region" description="Helical" evidence="1">
    <location>
        <begin position="63"/>
        <end position="80"/>
    </location>
</feature>
<protein>
    <submittedName>
        <fullName evidence="2">Uncharacterized protein</fullName>
    </submittedName>
</protein>
<feature type="transmembrane region" description="Helical" evidence="1">
    <location>
        <begin position="111"/>
        <end position="131"/>
    </location>
</feature>
<feature type="transmembrane region" description="Helical" evidence="1">
    <location>
        <begin position="164"/>
        <end position="180"/>
    </location>
</feature>
<comment type="caution">
    <text evidence="2">The sequence shown here is derived from an EMBL/GenBank/DDBJ whole genome shotgun (WGS) entry which is preliminary data.</text>
</comment>
<feature type="non-terminal residue" evidence="2">
    <location>
        <position position="279"/>
    </location>
</feature>
<name>A0A090NDI0_SHIDY</name>
<feature type="transmembrane region" description="Helical" evidence="1">
    <location>
        <begin position="86"/>
        <end position="104"/>
    </location>
</feature>
<keyword evidence="1" id="KW-1133">Transmembrane helix</keyword>